<proteinExistence type="predicted"/>
<protein>
    <recommendedName>
        <fullName evidence="2">HpcH/HpaI aldolase/citrate lyase domain-containing protein</fullName>
    </recommendedName>
</protein>
<name>A0A0F9W273_9ZZZZ</name>
<dbReference type="AlphaFoldDB" id="A0A0F9W273"/>
<accession>A0A0F9W273</accession>
<evidence type="ECO:0000313" key="1">
    <source>
        <dbReference type="EMBL" id="KKO11391.1"/>
    </source>
</evidence>
<dbReference type="EMBL" id="LAZR01000003">
    <property type="protein sequence ID" value="KKO11391.1"/>
    <property type="molecule type" value="Genomic_DNA"/>
</dbReference>
<sequence length="290" mass="32189">MPTGTDTAALPKGKIGDLEVSRIILGGNLLTHYHHCRDQSYVYGLVTHYNTEEKLLETFAVAEENGINTMSVHTVDWTHQLLKKHRDRGGKLQWIFCPTADVDDPDLTEYKEEIARLTDLGANAFYVWGEHTDVLVSEGKADVIPRILDIFRSHNVPAGVGAHDLAVIKASEDGGFDPDFYVKTHHHHDYPTAPKDISALTTPQEEIPGYWDRDPAATAEYMAGVEKPWIAFKTMAAGTIPPESAFDYVFKNGADFVFAGMFDFEIADDVEIASGIISNLGADRSRPWRG</sequence>
<comment type="caution">
    <text evidence="1">The sequence shown here is derived from an EMBL/GenBank/DDBJ whole genome shotgun (WGS) entry which is preliminary data.</text>
</comment>
<gene>
    <name evidence="1" type="ORF">LCGC14_0018720</name>
</gene>
<organism evidence="1">
    <name type="scientific">marine sediment metagenome</name>
    <dbReference type="NCBI Taxonomy" id="412755"/>
    <lineage>
        <taxon>unclassified sequences</taxon>
        <taxon>metagenomes</taxon>
        <taxon>ecological metagenomes</taxon>
    </lineage>
</organism>
<reference evidence="1" key="1">
    <citation type="journal article" date="2015" name="Nature">
        <title>Complex archaea that bridge the gap between prokaryotes and eukaryotes.</title>
        <authorList>
            <person name="Spang A."/>
            <person name="Saw J.H."/>
            <person name="Jorgensen S.L."/>
            <person name="Zaremba-Niedzwiedzka K."/>
            <person name="Martijn J."/>
            <person name="Lind A.E."/>
            <person name="van Eijk R."/>
            <person name="Schleper C."/>
            <person name="Guy L."/>
            <person name="Ettema T.J."/>
        </authorList>
    </citation>
    <scope>NUCLEOTIDE SEQUENCE</scope>
</reference>
<evidence type="ECO:0008006" key="2">
    <source>
        <dbReference type="Google" id="ProtNLM"/>
    </source>
</evidence>